<evidence type="ECO:0000313" key="1">
    <source>
        <dbReference type="EMBL" id="UWX97136.1"/>
    </source>
</evidence>
<dbReference type="Gene3D" id="3.90.1710.10">
    <property type="entry name" value="Enterococcus faecalis V583 domain"/>
    <property type="match status" value="1"/>
</dbReference>
<protein>
    <submittedName>
        <fullName evidence="1">DUF1116 domain-containing protein</fullName>
    </submittedName>
</protein>
<accession>A0ABY5YPW9</accession>
<sequence length="436" mass="45091">MTTNAVRPSPNEEAVAAMLSVEPYLIDVLPAGEAVPGMGKDTILVSGPLMRWQDYTGCQRFAVVGAALFEGLASSEAEADALLRSGAIRLGSCHDYGSVGSLTGVCTASMPVLVVQDRVSGRTATCRMNEGPGTQALTFGSRGPAVSANLAVIRDQVAPSLGRILRDAPMPLLPVMASALSMGDELHGRSKAAALLFRNAILERVVNSPEANPDTAALLAYLDTAEFHFLHVAMAAAKLVADAAEGIAGSSIVTAMAMNEKEFGVRISGVSGQWFRAPLPPVSGFPGRFLAPWTSNDLGYSGGDSLILETLGLGGAAAAAAPSLSPVSVGTPAEMADLTTSLFKIALTEHPTLRIPALGGRGIPYGLDVASIAQHRLVPPVHLGATLRTGGLAGAIVFTPPLQPFSDAYEHLQASFLGVSRETTEAEDGQRLGMPS</sequence>
<name>A0ABY5YPW9_9MICC</name>
<dbReference type="InterPro" id="IPR009499">
    <property type="entry name" value="AllG-like"/>
</dbReference>
<dbReference type="Pfam" id="PF06545">
    <property type="entry name" value="AllG"/>
    <property type="match status" value="1"/>
</dbReference>
<dbReference type="Gene3D" id="3.90.1700.10">
    <property type="entry name" value="v583 domain like"/>
    <property type="match status" value="1"/>
</dbReference>
<dbReference type="Gene3D" id="1.10.10.660">
    <property type="entry name" value="conserved protein of unknown function from Enterococcus faecalis V583"/>
    <property type="match status" value="1"/>
</dbReference>
<gene>
    <name evidence="1" type="ORF">N2K95_16190</name>
</gene>
<dbReference type="RefSeq" id="WP_260652389.1">
    <property type="nucleotide sequence ID" value="NZ_CP104275.1"/>
</dbReference>
<reference evidence="1" key="1">
    <citation type="submission" date="2022-09" db="EMBL/GenBank/DDBJ databases">
        <title>Novel species in genus Arthrobacter.</title>
        <authorList>
            <person name="Liu Y."/>
        </authorList>
    </citation>
    <scope>NUCLEOTIDE SEQUENCE</scope>
    <source>
        <strain evidence="1">Zg-Y815</strain>
    </source>
</reference>
<evidence type="ECO:0000313" key="2">
    <source>
        <dbReference type="Proteomes" id="UP001059859"/>
    </source>
</evidence>
<organism evidence="1 2">
    <name type="scientific">Arthrobacter zhaoxinii</name>
    <dbReference type="NCBI Taxonomy" id="2964616"/>
    <lineage>
        <taxon>Bacteria</taxon>
        <taxon>Bacillati</taxon>
        <taxon>Actinomycetota</taxon>
        <taxon>Actinomycetes</taxon>
        <taxon>Micrococcales</taxon>
        <taxon>Micrococcaceae</taxon>
        <taxon>Arthrobacter</taxon>
    </lineage>
</organism>
<dbReference type="EMBL" id="CP104275">
    <property type="protein sequence ID" value="UWX97136.1"/>
    <property type="molecule type" value="Genomic_DNA"/>
</dbReference>
<dbReference type="InterPro" id="IPR024033">
    <property type="entry name" value="OXTCase_su_AllG_h-dom"/>
</dbReference>
<proteinExistence type="predicted"/>
<dbReference type="Proteomes" id="UP001059859">
    <property type="component" value="Chromosome"/>
</dbReference>
<keyword evidence="2" id="KW-1185">Reference proteome</keyword>